<name>A0A2M8QFP3_9CHLR</name>
<feature type="region of interest" description="Disordered" evidence="1">
    <location>
        <begin position="145"/>
        <end position="182"/>
    </location>
</feature>
<dbReference type="Gene3D" id="3.90.182.10">
    <property type="entry name" value="Toxin - Anthrax Protective Antigen,domain 1"/>
    <property type="match status" value="1"/>
</dbReference>
<dbReference type="Proteomes" id="UP000230790">
    <property type="component" value="Unassembled WGS sequence"/>
</dbReference>
<accession>A0A2M8QFP3</accession>
<evidence type="ECO:0000313" key="3">
    <source>
        <dbReference type="EMBL" id="PJF48627.1"/>
    </source>
</evidence>
<feature type="compositionally biased region" description="Pro residues" evidence="1">
    <location>
        <begin position="410"/>
        <end position="422"/>
    </location>
</feature>
<dbReference type="EMBL" id="PGTN01000009">
    <property type="protein sequence ID" value="PJF48627.1"/>
    <property type="molecule type" value="Genomic_DNA"/>
</dbReference>
<comment type="caution">
    <text evidence="3">The sequence shown here is derived from an EMBL/GenBank/DDBJ whole genome shotgun (WGS) entry which is preliminary data.</text>
</comment>
<dbReference type="InterPro" id="IPR011658">
    <property type="entry name" value="PA14_dom"/>
</dbReference>
<feature type="non-terminal residue" evidence="3">
    <location>
        <position position="430"/>
    </location>
</feature>
<feature type="compositionally biased region" description="Pro residues" evidence="1">
    <location>
        <begin position="351"/>
        <end position="364"/>
    </location>
</feature>
<feature type="region of interest" description="Disordered" evidence="1">
    <location>
        <begin position="312"/>
        <end position="430"/>
    </location>
</feature>
<protein>
    <recommendedName>
        <fullName evidence="2">PA14 domain-containing protein</fullName>
    </recommendedName>
</protein>
<dbReference type="PROSITE" id="PS51820">
    <property type="entry name" value="PA14"/>
    <property type="match status" value="1"/>
</dbReference>
<dbReference type="AlphaFoldDB" id="A0A2M8QFP3"/>
<feature type="compositionally biased region" description="Pro residues" evidence="1">
    <location>
        <begin position="163"/>
        <end position="179"/>
    </location>
</feature>
<dbReference type="SUPFAM" id="SSF56988">
    <property type="entry name" value="Anthrax protective antigen"/>
    <property type="match status" value="1"/>
</dbReference>
<feature type="compositionally biased region" description="Low complexity" evidence="1">
    <location>
        <begin position="389"/>
        <end position="409"/>
    </location>
</feature>
<evidence type="ECO:0000256" key="1">
    <source>
        <dbReference type="SAM" id="MobiDB-lite"/>
    </source>
</evidence>
<sequence>MSMKAFKRHSFQNVVGIVARAIVASLLTACQVLLSPMPPTPTATPAKPLPFIIVVPKRITAGEVANIIGSNWDADEEITLGLVSTVPTTGTGSIVLAVIRADPNGRFELATTIPAQTPSGVWQVYAQTRIVGRFATDALTVLAPTAMPAPPTQTPTPTRVAPTRPPQRPTRTPAPPTPAPTTIVLPPFTEWRGEYYANPNLAGPPVIIRNDAVIDFNWGYGSPDSRIPTDNFSARWTRALEFAPGTYRFTFRVDDGVRMWLDNVLVLDDWREGAARDVSTDVTLGARPYSFRIEYFERSGVASARFSIFQLPPATPSPSPTRTPTPVPASPTPTATPTPVPPTATATPIPTQVPPPSTATPIPLPTLTATPTPAPTLTATPIPLPTSTPSPTHTFTPTPQPTATFTPQPTDTPEPTSTPTPSPTHTFTPT</sequence>
<dbReference type="Pfam" id="PF07691">
    <property type="entry name" value="PA14"/>
    <property type="match status" value="1"/>
</dbReference>
<feature type="domain" description="PA14" evidence="2">
    <location>
        <begin position="186"/>
        <end position="329"/>
    </location>
</feature>
<organism evidence="3 4">
    <name type="scientific">Candidatus Thermofonsia Clade 3 bacterium</name>
    <dbReference type="NCBI Taxonomy" id="2364212"/>
    <lineage>
        <taxon>Bacteria</taxon>
        <taxon>Bacillati</taxon>
        <taxon>Chloroflexota</taxon>
        <taxon>Candidatus Thermofontia</taxon>
        <taxon>Candidatus Thermofonsia Clade 3</taxon>
    </lineage>
</organism>
<gene>
    <name evidence="3" type="ORF">CUN48_02330</name>
</gene>
<evidence type="ECO:0000259" key="2">
    <source>
        <dbReference type="PROSITE" id="PS51820"/>
    </source>
</evidence>
<dbReference type="SMART" id="SM00758">
    <property type="entry name" value="PA14"/>
    <property type="match status" value="1"/>
</dbReference>
<evidence type="ECO:0000313" key="4">
    <source>
        <dbReference type="Proteomes" id="UP000230790"/>
    </source>
</evidence>
<proteinExistence type="predicted"/>
<dbReference type="InterPro" id="IPR037524">
    <property type="entry name" value="PA14/GLEYA"/>
</dbReference>
<feature type="compositionally biased region" description="Low complexity" evidence="1">
    <location>
        <begin position="365"/>
        <end position="381"/>
    </location>
</feature>
<feature type="compositionally biased region" description="Pro residues" evidence="1">
    <location>
        <begin position="313"/>
        <end position="342"/>
    </location>
</feature>
<reference evidence="3 4" key="1">
    <citation type="submission" date="2017-11" db="EMBL/GenBank/DDBJ databases">
        <title>Evolution of Phototrophy in the Chloroflexi Phylum Driven by Horizontal Gene Transfer.</title>
        <authorList>
            <person name="Ward L.M."/>
            <person name="Hemp J."/>
            <person name="Shih P.M."/>
            <person name="Mcglynn S.E."/>
            <person name="Fischer W."/>
        </authorList>
    </citation>
    <scope>NUCLEOTIDE SEQUENCE [LARGE SCALE GENOMIC DNA]</scope>
    <source>
        <strain evidence="3">JP3_7</strain>
    </source>
</reference>